<keyword evidence="5" id="KW-1185">Reference proteome</keyword>
<dbReference type="PANTHER" id="PTHR16026:SF0">
    <property type="entry name" value="CARTILAGE ACIDIC PROTEIN 1"/>
    <property type="match status" value="1"/>
</dbReference>
<feature type="signal peptide" evidence="2">
    <location>
        <begin position="1"/>
        <end position="17"/>
    </location>
</feature>
<name>A0A1H8CDM9_9RHOB</name>
<sequence>MKRAVTAFLLAATPVAAQDPVVPVFVDETAAAGLGGTYAGDWDYMVGGGAATFDCDADGHPDLLLSGGSDPARFYRNIATQGGGLAFQEEVSGLELTAVAQTYPLDVDADGLTDIALLRSGEAVLMRGLGGCKFARANEEWGFDGGDAWWSAFAATWEEGQSWPTLALGGYIDRAEEAFPWGSCTENRLYRPGDAGFAAPLALAPSHCPLAMLFTDWARTGTPDLRVSNDREYYKGGEEQLWHIPPGDAPRLWTADEGWQRLRIWGMGIASRDLNADGFPEYMLTSMADNKLQTLTAPAAGALPQYRDEALARGVTAHRPHTGGDERPSTAWHTQIEDVNNDALPDIWIVKGNVDRMPDFAQEDPNNLLLQRADGTFAESAVAAGVASTGIGRGGQLVDFNLDGWLDMIVVNRRTAPELWRNAGAAADAGFVALRLEMPGGNRDGINAWIELRTAAGVQSREVTLGGGHASGHLGWWHFGTGPDAGAEVRVLWPDGTQGDWAPVAPGRFYVLGPDAAPTLWAPAR</sequence>
<gene>
    <name evidence="4" type="ORF">SAMN04488003_106134</name>
</gene>
<dbReference type="InterPro" id="IPR011519">
    <property type="entry name" value="UnbV_ASPIC"/>
</dbReference>
<reference evidence="4 5" key="1">
    <citation type="submission" date="2016-10" db="EMBL/GenBank/DDBJ databases">
        <authorList>
            <person name="de Groot N.N."/>
        </authorList>
    </citation>
    <scope>NUCLEOTIDE SEQUENCE [LARGE SCALE GENOMIC DNA]</scope>
    <source>
        <strain evidence="4 5">DSM 16213</strain>
    </source>
</reference>
<evidence type="ECO:0000256" key="1">
    <source>
        <dbReference type="ARBA" id="ARBA00022729"/>
    </source>
</evidence>
<proteinExistence type="predicted"/>
<evidence type="ECO:0000313" key="4">
    <source>
        <dbReference type="EMBL" id="SEM92217.1"/>
    </source>
</evidence>
<feature type="chain" id="PRO_5011576738" evidence="2">
    <location>
        <begin position="18"/>
        <end position="525"/>
    </location>
</feature>
<keyword evidence="1 2" id="KW-0732">Signal</keyword>
<dbReference type="Pfam" id="PF13517">
    <property type="entry name" value="FG-GAP_3"/>
    <property type="match status" value="1"/>
</dbReference>
<feature type="domain" description="ASPIC/UnbV" evidence="3">
    <location>
        <begin position="445"/>
        <end position="510"/>
    </location>
</feature>
<dbReference type="Pfam" id="PF07593">
    <property type="entry name" value="UnbV_ASPIC"/>
    <property type="match status" value="1"/>
</dbReference>
<dbReference type="Gene3D" id="2.130.10.130">
    <property type="entry name" value="Integrin alpha, N-terminal"/>
    <property type="match status" value="1"/>
</dbReference>
<dbReference type="SUPFAM" id="SSF69318">
    <property type="entry name" value="Integrin alpha N-terminal domain"/>
    <property type="match status" value="1"/>
</dbReference>
<dbReference type="InterPro" id="IPR027039">
    <property type="entry name" value="Crtac1"/>
</dbReference>
<protein>
    <submittedName>
        <fullName evidence="4">Repeat domain-containing protein</fullName>
    </submittedName>
</protein>
<dbReference type="InterPro" id="IPR028994">
    <property type="entry name" value="Integrin_alpha_N"/>
</dbReference>
<organism evidence="4 5">
    <name type="scientific">Loktanella fryxellensis</name>
    <dbReference type="NCBI Taxonomy" id="245187"/>
    <lineage>
        <taxon>Bacteria</taxon>
        <taxon>Pseudomonadati</taxon>
        <taxon>Pseudomonadota</taxon>
        <taxon>Alphaproteobacteria</taxon>
        <taxon>Rhodobacterales</taxon>
        <taxon>Roseobacteraceae</taxon>
        <taxon>Loktanella</taxon>
    </lineage>
</organism>
<dbReference type="InterPro" id="IPR013517">
    <property type="entry name" value="FG-GAP"/>
</dbReference>
<dbReference type="OrthoDB" id="1488578at2"/>
<dbReference type="Proteomes" id="UP000199585">
    <property type="component" value="Unassembled WGS sequence"/>
</dbReference>
<evidence type="ECO:0000313" key="5">
    <source>
        <dbReference type="Proteomes" id="UP000199585"/>
    </source>
</evidence>
<dbReference type="EMBL" id="FOCI01000006">
    <property type="protein sequence ID" value="SEM92217.1"/>
    <property type="molecule type" value="Genomic_DNA"/>
</dbReference>
<evidence type="ECO:0000259" key="3">
    <source>
        <dbReference type="Pfam" id="PF07593"/>
    </source>
</evidence>
<evidence type="ECO:0000256" key="2">
    <source>
        <dbReference type="SAM" id="SignalP"/>
    </source>
</evidence>
<dbReference type="PANTHER" id="PTHR16026">
    <property type="entry name" value="CARTILAGE ACIDIC PROTEIN 1"/>
    <property type="match status" value="1"/>
</dbReference>
<dbReference type="AlphaFoldDB" id="A0A1H8CDM9"/>
<accession>A0A1H8CDM9</accession>
<dbReference type="STRING" id="245187.SAMN04488003_106134"/>